<evidence type="ECO:0000313" key="2">
    <source>
        <dbReference type="EMBL" id="KAK9902240.1"/>
    </source>
</evidence>
<feature type="domain" description="Protein SirB1 N-terminal" evidence="1">
    <location>
        <begin position="1"/>
        <end position="99"/>
    </location>
</feature>
<reference evidence="2 3" key="1">
    <citation type="journal article" date="2024" name="Nat. Commun.">
        <title>Phylogenomics reveals the evolutionary origins of lichenization in chlorophyte algae.</title>
        <authorList>
            <person name="Puginier C."/>
            <person name="Libourel C."/>
            <person name="Otte J."/>
            <person name="Skaloud P."/>
            <person name="Haon M."/>
            <person name="Grisel S."/>
            <person name="Petersen M."/>
            <person name="Berrin J.G."/>
            <person name="Delaux P.M."/>
            <person name="Dal Grande F."/>
            <person name="Keller J."/>
        </authorList>
    </citation>
    <scope>NUCLEOTIDE SEQUENCE [LARGE SCALE GENOMIC DNA]</scope>
    <source>
        <strain evidence="2 3">SAG 216-7</strain>
    </source>
</reference>
<evidence type="ECO:0000313" key="3">
    <source>
        <dbReference type="Proteomes" id="UP001491310"/>
    </source>
</evidence>
<dbReference type="Pfam" id="PF13369">
    <property type="entry name" value="Transglut_core2"/>
    <property type="match status" value="1"/>
</dbReference>
<name>A0ABR2YCV5_9CHLO</name>
<keyword evidence="3" id="KW-1185">Reference proteome</keyword>
<dbReference type="Proteomes" id="UP001491310">
    <property type="component" value="Unassembled WGS sequence"/>
</dbReference>
<dbReference type="EMBL" id="JALJOT010000016">
    <property type="protein sequence ID" value="KAK9902240.1"/>
    <property type="molecule type" value="Genomic_DNA"/>
</dbReference>
<accession>A0ABR2YCV5</accession>
<sequence>MDELAEDVRRHVPEQLVTANKDEAQAADITSQSLELEYLHKVLVNELKYIEKPFEWAYEGLGPLLLRDVLETKRGFSFSLAILFSCIARRLGMCLTPVPVSQTDTGTSHSIAGADLSRWLLRHDGACC</sequence>
<comment type="caution">
    <text evidence="2">The sequence shown here is derived from an EMBL/GenBank/DDBJ whole genome shotgun (WGS) entry which is preliminary data.</text>
</comment>
<dbReference type="InterPro" id="IPR032698">
    <property type="entry name" value="SirB1_N"/>
</dbReference>
<protein>
    <recommendedName>
        <fullName evidence="1">Protein SirB1 N-terminal domain-containing protein</fullName>
    </recommendedName>
</protein>
<evidence type="ECO:0000259" key="1">
    <source>
        <dbReference type="Pfam" id="PF13369"/>
    </source>
</evidence>
<organism evidence="2 3">
    <name type="scientific">Coccomyxa subellipsoidea</name>
    <dbReference type="NCBI Taxonomy" id="248742"/>
    <lineage>
        <taxon>Eukaryota</taxon>
        <taxon>Viridiplantae</taxon>
        <taxon>Chlorophyta</taxon>
        <taxon>core chlorophytes</taxon>
        <taxon>Trebouxiophyceae</taxon>
        <taxon>Trebouxiophyceae incertae sedis</taxon>
        <taxon>Coccomyxaceae</taxon>
        <taxon>Coccomyxa</taxon>
    </lineage>
</organism>
<gene>
    <name evidence="2" type="ORF">WJX75_008964</name>
</gene>
<proteinExistence type="predicted"/>